<sequence length="457" mass="52681">MINTIQKKFHPIARNLTILIIIIQILSISQIIFWFQLKQELTELPILIFTIPFLLHLIFLFISISSLKKNPLDFPKFSLIIFLIALSISLIFSRYGFFETDPDIRLHNLLIIIFIFYIICIIVYLIILFVNLIEKNQLIETFLEDQVEMNINSHKSIDFNNAEKILAINIIKIINRIFEQKRIKIWWINKVYSDSLYDFNSNHSKIFIIIPNVVKYFAEKAKIDEKIKFDDVSSELNLSSYALKKLLQYLRDKSICNLNLSQDNMYIDFGRFVKDQIVDLSIQNLASSSPIPNDNNISNPIYKQKEVQQKSKITAGLFGIFLGDFGIHHFYLGNISKGILMLVFCWTGIPGIIGLIEGIMILGSSDQEFENKYIILSSSANYSQKITNYHNNRSQSSSNSNLINTATIPSSENLNQDKNSRVSPTLSIKNSFCPKCGRKLDGWFEFCPQCGLKLPNN</sequence>
<evidence type="ECO:0000256" key="1">
    <source>
        <dbReference type="ARBA" id="ARBA00004141"/>
    </source>
</evidence>
<keyword evidence="8" id="KW-1185">Reference proteome</keyword>
<reference evidence="7 8" key="1">
    <citation type="journal article" date="2020" name="Nature">
        <title>Isolation of an archaeon at the prokaryote-eukaryote interface.</title>
        <authorList>
            <person name="Imachi H."/>
            <person name="Nobu M.K."/>
            <person name="Nakahara N."/>
            <person name="Morono Y."/>
            <person name="Ogawara M."/>
            <person name="Takaki Y."/>
            <person name="Takano Y."/>
            <person name="Uematsu K."/>
            <person name="Ikuta T."/>
            <person name="Ito M."/>
            <person name="Matsui Y."/>
            <person name="Miyazaki M."/>
            <person name="Murata K."/>
            <person name="Saito Y."/>
            <person name="Sakai S."/>
            <person name="Song C."/>
            <person name="Tasumi E."/>
            <person name="Yamanaka Y."/>
            <person name="Yamaguchi T."/>
            <person name="Kamagata Y."/>
            <person name="Tamaki H."/>
            <person name="Takai K."/>
        </authorList>
    </citation>
    <scope>NUCLEOTIDE SEQUENCE [LARGE SCALE GENOMIC DNA]</scope>
    <source>
        <strain evidence="7 8">MK-D1</strain>
    </source>
</reference>
<feature type="transmembrane region" description="Helical" evidence="5">
    <location>
        <begin position="77"/>
        <end position="97"/>
    </location>
</feature>
<feature type="transmembrane region" description="Helical" evidence="5">
    <location>
        <begin position="12"/>
        <end position="34"/>
    </location>
</feature>
<organism evidence="7 8">
    <name type="scientific">Promethearchaeum syntrophicum</name>
    <dbReference type="NCBI Taxonomy" id="2594042"/>
    <lineage>
        <taxon>Archaea</taxon>
        <taxon>Promethearchaeati</taxon>
        <taxon>Promethearchaeota</taxon>
        <taxon>Promethearchaeia</taxon>
        <taxon>Promethearchaeales</taxon>
        <taxon>Promethearchaeaceae</taxon>
        <taxon>Promethearchaeum</taxon>
    </lineage>
</organism>
<dbReference type="Pfam" id="PF05154">
    <property type="entry name" value="TM2"/>
    <property type="match status" value="1"/>
</dbReference>
<dbReference type="GO" id="GO:0016020">
    <property type="term" value="C:membrane"/>
    <property type="evidence" value="ECO:0007669"/>
    <property type="project" value="UniProtKB-SubCell"/>
</dbReference>
<comment type="subcellular location">
    <subcellularLocation>
        <location evidence="1">Membrane</location>
        <topology evidence="1">Multi-pass membrane protein</topology>
    </subcellularLocation>
</comment>
<evidence type="ECO:0000256" key="4">
    <source>
        <dbReference type="ARBA" id="ARBA00023136"/>
    </source>
</evidence>
<evidence type="ECO:0000256" key="2">
    <source>
        <dbReference type="ARBA" id="ARBA00022692"/>
    </source>
</evidence>
<feature type="transmembrane region" description="Helical" evidence="5">
    <location>
        <begin position="46"/>
        <end position="65"/>
    </location>
</feature>
<dbReference type="KEGG" id="psyt:DSAG12_02422"/>
<dbReference type="InterPro" id="IPR007829">
    <property type="entry name" value="TM2"/>
</dbReference>
<accession>A0A5B9DBT6</accession>
<evidence type="ECO:0000259" key="6">
    <source>
        <dbReference type="Pfam" id="PF05154"/>
    </source>
</evidence>
<dbReference type="GeneID" id="71760082"/>
<dbReference type="Proteomes" id="UP000321408">
    <property type="component" value="Chromosome"/>
</dbReference>
<dbReference type="EMBL" id="CP042905">
    <property type="protein sequence ID" value="QEE16592.1"/>
    <property type="molecule type" value="Genomic_DNA"/>
</dbReference>
<gene>
    <name evidence="7" type="ORF">DSAG12_02422</name>
</gene>
<keyword evidence="2 5" id="KW-0812">Transmembrane</keyword>
<evidence type="ECO:0000256" key="3">
    <source>
        <dbReference type="ARBA" id="ARBA00022989"/>
    </source>
</evidence>
<keyword evidence="3 5" id="KW-1133">Transmembrane helix</keyword>
<feature type="transmembrane region" description="Helical" evidence="5">
    <location>
        <begin position="338"/>
        <end position="362"/>
    </location>
</feature>
<name>A0A5B9DBT6_9ARCH</name>
<proteinExistence type="predicted"/>
<evidence type="ECO:0000313" key="8">
    <source>
        <dbReference type="Proteomes" id="UP000321408"/>
    </source>
</evidence>
<evidence type="ECO:0000256" key="5">
    <source>
        <dbReference type="SAM" id="Phobius"/>
    </source>
</evidence>
<feature type="transmembrane region" description="Helical" evidence="5">
    <location>
        <begin position="313"/>
        <end position="332"/>
    </location>
</feature>
<feature type="domain" description="TM2" evidence="6">
    <location>
        <begin position="308"/>
        <end position="359"/>
    </location>
</feature>
<dbReference type="RefSeq" id="WP_244626262.1">
    <property type="nucleotide sequence ID" value="NZ_CP042905.2"/>
</dbReference>
<evidence type="ECO:0000313" key="7">
    <source>
        <dbReference type="EMBL" id="QEE16592.1"/>
    </source>
</evidence>
<feature type="transmembrane region" description="Helical" evidence="5">
    <location>
        <begin position="109"/>
        <end position="133"/>
    </location>
</feature>
<keyword evidence="4 5" id="KW-0472">Membrane</keyword>
<reference evidence="7 8" key="2">
    <citation type="journal article" date="2024" name="Int. J. Syst. Evol. Microbiol.">
        <title>Promethearchaeum syntrophicum gen. nov., sp. nov., an anaerobic, obligately syntrophic archaeon, the first isolate of the lineage 'Asgard' archaea, and proposal of the new archaeal phylum Promethearchaeota phyl. nov. and kingdom Promethearchaeati regn. nov.</title>
        <authorList>
            <person name="Imachi H."/>
            <person name="Nobu M.K."/>
            <person name="Kato S."/>
            <person name="Takaki Y."/>
            <person name="Miyazaki M."/>
            <person name="Miyata M."/>
            <person name="Ogawara M."/>
            <person name="Saito Y."/>
            <person name="Sakai S."/>
            <person name="Tahara Y.O."/>
            <person name="Takano Y."/>
            <person name="Tasumi E."/>
            <person name="Uematsu K."/>
            <person name="Yoshimura T."/>
            <person name="Itoh T."/>
            <person name="Ohkuma M."/>
            <person name="Takai K."/>
        </authorList>
    </citation>
    <scope>NUCLEOTIDE SEQUENCE [LARGE SCALE GENOMIC DNA]</scope>
    <source>
        <strain evidence="7 8">MK-D1</strain>
    </source>
</reference>
<dbReference type="AlphaFoldDB" id="A0A5B9DBT6"/>
<protein>
    <submittedName>
        <fullName evidence="7">NINE protein</fullName>
    </submittedName>
</protein>